<comment type="caution">
    <text evidence="1">The sequence shown here is derived from an EMBL/GenBank/DDBJ whole genome shotgun (WGS) entry which is preliminary data.</text>
</comment>
<organism evidence="1 2">
    <name type="scientific">Oceanithermus desulfurans NBRC 100063</name>
    <dbReference type="NCBI Taxonomy" id="1227550"/>
    <lineage>
        <taxon>Bacteria</taxon>
        <taxon>Thermotogati</taxon>
        <taxon>Deinococcota</taxon>
        <taxon>Deinococci</taxon>
        <taxon>Thermales</taxon>
        <taxon>Thermaceae</taxon>
        <taxon>Oceanithermus</taxon>
    </lineage>
</organism>
<proteinExistence type="predicted"/>
<evidence type="ECO:0000313" key="2">
    <source>
        <dbReference type="Proteomes" id="UP000321827"/>
    </source>
</evidence>
<name>A0A511RJR7_9DEIN</name>
<dbReference type="AlphaFoldDB" id="A0A511RJR7"/>
<dbReference type="Proteomes" id="UP000321827">
    <property type="component" value="Unassembled WGS sequence"/>
</dbReference>
<gene>
    <name evidence="1" type="ORF">ODE01S_13230</name>
</gene>
<dbReference type="EMBL" id="BJXN01000008">
    <property type="protein sequence ID" value="GEM89889.1"/>
    <property type="molecule type" value="Genomic_DNA"/>
</dbReference>
<reference evidence="1 2" key="1">
    <citation type="submission" date="2019-07" db="EMBL/GenBank/DDBJ databases">
        <title>Whole genome shotgun sequence of Oceanithermus desulfurans NBRC 100063.</title>
        <authorList>
            <person name="Hosoyama A."/>
            <person name="Uohara A."/>
            <person name="Ohji S."/>
            <person name="Ichikawa N."/>
        </authorList>
    </citation>
    <scope>NUCLEOTIDE SEQUENCE [LARGE SCALE GENOMIC DNA]</scope>
    <source>
        <strain evidence="1 2">NBRC 100063</strain>
    </source>
</reference>
<accession>A0A511RJR7</accession>
<evidence type="ECO:0000313" key="1">
    <source>
        <dbReference type="EMBL" id="GEM89889.1"/>
    </source>
</evidence>
<protein>
    <submittedName>
        <fullName evidence="1">Uncharacterized protein</fullName>
    </submittedName>
</protein>
<sequence length="142" mass="16313">MRAARYPKGMVGLLLTAVLALAPLPGLPALPDGTEVRIVSPNLRTVYLFWRIEQGALRLKARPIRPPENASVRLIVKTRRSLHIYEGRVRGDDIFLLLDTGIVSLRETFVRVYHLRTSKALDFWRERREGEPPTPRTRPRRP</sequence>